<feature type="domain" description="Radical SAM core" evidence="7">
    <location>
        <begin position="1"/>
        <end position="151"/>
    </location>
</feature>
<dbReference type="HAMAP" id="MF_00206">
    <property type="entry name" value="Lipoyl_synth"/>
    <property type="match status" value="1"/>
</dbReference>
<evidence type="ECO:0000256" key="3">
    <source>
        <dbReference type="ARBA" id="ARBA00022691"/>
    </source>
</evidence>
<keyword evidence="2" id="KW-0004">4Fe-4S</keyword>
<comment type="cofactor">
    <cofactor evidence="1">
        <name>[4Fe-4S] cluster</name>
        <dbReference type="ChEBI" id="CHEBI:49883"/>
    </cofactor>
</comment>
<evidence type="ECO:0000313" key="8">
    <source>
        <dbReference type="EMBL" id="GAG13773.1"/>
    </source>
</evidence>
<dbReference type="NCBIfam" id="NF004019">
    <property type="entry name" value="PRK05481.1"/>
    <property type="match status" value="1"/>
</dbReference>
<evidence type="ECO:0000256" key="2">
    <source>
        <dbReference type="ARBA" id="ARBA00022485"/>
    </source>
</evidence>
<keyword evidence="6" id="KW-0411">Iron-sulfur</keyword>
<dbReference type="AlphaFoldDB" id="X0VMR5"/>
<keyword evidence="5" id="KW-0408">Iron</keyword>
<comment type="caution">
    <text evidence="8">The sequence shown here is derived from an EMBL/GenBank/DDBJ whole genome shotgun (WGS) entry which is preliminary data.</text>
</comment>
<dbReference type="PANTHER" id="PTHR10949">
    <property type="entry name" value="LIPOYL SYNTHASE"/>
    <property type="match status" value="1"/>
</dbReference>
<dbReference type="PROSITE" id="PS51918">
    <property type="entry name" value="RADICAL_SAM"/>
    <property type="match status" value="1"/>
</dbReference>
<dbReference type="InterPro" id="IPR058240">
    <property type="entry name" value="rSAM_sf"/>
</dbReference>
<feature type="non-terminal residue" evidence="8">
    <location>
        <position position="1"/>
    </location>
</feature>
<evidence type="ECO:0000256" key="5">
    <source>
        <dbReference type="ARBA" id="ARBA00023004"/>
    </source>
</evidence>
<organism evidence="8">
    <name type="scientific">marine sediment metagenome</name>
    <dbReference type="NCBI Taxonomy" id="412755"/>
    <lineage>
        <taxon>unclassified sequences</taxon>
        <taxon>metagenomes</taxon>
        <taxon>ecological metagenomes</taxon>
    </lineage>
</organism>
<dbReference type="PANTHER" id="PTHR10949:SF0">
    <property type="entry name" value="LIPOYL SYNTHASE, MITOCHONDRIAL"/>
    <property type="match status" value="1"/>
</dbReference>
<dbReference type="NCBIfam" id="NF009544">
    <property type="entry name" value="PRK12928.1"/>
    <property type="match status" value="1"/>
</dbReference>
<proteinExistence type="inferred from homology"/>
<gene>
    <name evidence="8" type="ORF">S01H1_33981</name>
</gene>
<name>X0VMR5_9ZZZZ</name>
<evidence type="ECO:0000256" key="6">
    <source>
        <dbReference type="ARBA" id="ARBA00023014"/>
    </source>
</evidence>
<evidence type="ECO:0000256" key="1">
    <source>
        <dbReference type="ARBA" id="ARBA00001966"/>
    </source>
</evidence>
<keyword evidence="3" id="KW-0949">S-adenosyl-L-methionine</keyword>
<keyword evidence="4" id="KW-0479">Metal-binding</keyword>
<dbReference type="Gene3D" id="3.20.20.70">
    <property type="entry name" value="Aldolase class I"/>
    <property type="match status" value="1"/>
</dbReference>
<protein>
    <recommendedName>
        <fullName evidence="7">Radical SAM core domain-containing protein</fullName>
    </recommendedName>
</protein>
<dbReference type="EMBL" id="BARS01021126">
    <property type="protein sequence ID" value="GAG13773.1"/>
    <property type="molecule type" value="Genomic_DNA"/>
</dbReference>
<dbReference type="GO" id="GO:0051539">
    <property type="term" value="F:4 iron, 4 sulfur cluster binding"/>
    <property type="evidence" value="ECO:0007669"/>
    <property type="project" value="UniProtKB-KW"/>
</dbReference>
<reference evidence="8" key="1">
    <citation type="journal article" date="2014" name="Front. Microbiol.">
        <title>High frequency of phylogenetically diverse reductive dehalogenase-homologous genes in deep subseafloor sedimentary metagenomes.</title>
        <authorList>
            <person name="Kawai M."/>
            <person name="Futagami T."/>
            <person name="Toyoda A."/>
            <person name="Takaki Y."/>
            <person name="Nishi S."/>
            <person name="Hori S."/>
            <person name="Arai W."/>
            <person name="Tsubouchi T."/>
            <person name="Morono Y."/>
            <person name="Uchiyama I."/>
            <person name="Ito T."/>
            <person name="Fujiyama A."/>
            <person name="Inagaki F."/>
            <person name="Takami H."/>
        </authorList>
    </citation>
    <scope>NUCLEOTIDE SEQUENCE</scope>
    <source>
        <strain evidence="8">Expedition CK06-06</strain>
    </source>
</reference>
<dbReference type="InterPro" id="IPR013785">
    <property type="entry name" value="Aldolase_TIM"/>
</dbReference>
<dbReference type="InterPro" id="IPR007197">
    <property type="entry name" value="rSAM"/>
</dbReference>
<dbReference type="SUPFAM" id="SSF102114">
    <property type="entry name" value="Radical SAM enzymes"/>
    <property type="match status" value="1"/>
</dbReference>
<dbReference type="InterPro" id="IPR003698">
    <property type="entry name" value="Lipoyl_synth"/>
</dbReference>
<dbReference type="Pfam" id="PF04055">
    <property type="entry name" value="Radical_SAM"/>
    <property type="match status" value="1"/>
</dbReference>
<accession>X0VMR5</accession>
<evidence type="ECO:0000259" key="7">
    <source>
        <dbReference type="PROSITE" id="PS51918"/>
    </source>
</evidence>
<dbReference type="GO" id="GO:0046872">
    <property type="term" value="F:metal ion binding"/>
    <property type="evidence" value="ECO:0007669"/>
    <property type="project" value="UniProtKB-KW"/>
</dbReference>
<dbReference type="GO" id="GO:0016992">
    <property type="term" value="F:lipoate synthase activity"/>
    <property type="evidence" value="ECO:0007669"/>
    <property type="project" value="InterPro"/>
</dbReference>
<sequence>AGQMAATIRAIRARCPDTGVEVLISDYRGDEAALGVVLDASPRVLNHNIETVERLQRRVRPAAGYQRSLSVLRRAGELRPDIPTKSGLMLGLGERDQEIEVTLRDLREVGVTLLTLGQYLRPSADQLPVDRYLSPQEFDSWERRALALGFRGVVAGPLVRSSYHAEKLAGRLA</sequence>
<evidence type="ECO:0000256" key="4">
    <source>
        <dbReference type="ARBA" id="ARBA00022723"/>
    </source>
</evidence>